<evidence type="ECO:0000313" key="3">
    <source>
        <dbReference type="Proteomes" id="UP000682403"/>
    </source>
</evidence>
<reference evidence="2 3" key="1">
    <citation type="submission" date="2021-04" db="EMBL/GenBank/DDBJ databases">
        <title>Metabacillus sp. strain KIGAM252 whole genome sequence.</title>
        <authorList>
            <person name="Seo M.-J."/>
            <person name="Cho E.-S."/>
            <person name="Hwang C.Y."/>
            <person name="Yoon D.J."/>
        </authorList>
    </citation>
    <scope>NUCLEOTIDE SEQUENCE [LARGE SCALE GENOMIC DNA]</scope>
    <source>
        <strain evidence="2 3">KIGAM252</strain>
    </source>
</reference>
<sequence length="184" mass="21469">MNKWLKKSLVALFSIVTLGMVSPPAVLLAEENSQDFSKTIIPEQSDSHKSQIIEPDIQYFKQMAKEQTHQKFGDRIGPVIESKFDMMILPKIEEVMERELTLEESSNLVISEKPGSGRSEKIFHIYDRNSGKDVIRFHVRVDHPPGEGYWFNFHYHLSRDSFEQHHELGSIYWDRNTPPAWMTH</sequence>
<gene>
    <name evidence="2" type="ORF">J9317_11130</name>
</gene>
<feature type="signal peptide" evidence="1">
    <location>
        <begin position="1"/>
        <end position="29"/>
    </location>
</feature>
<dbReference type="EMBL" id="JAGVRK010000001">
    <property type="protein sequence ID" value="MBS2969318.1"/>
    <property type="molecule type" value="Genomic_DNA"/>
</dbReference>
<comment type="caution">
    <text evidence="2">The sequence shown here is derived from an EMBL/GenBank/DDBJ whole genome shotgun (WGS) entry which is preliminary data.</text>
</comment>
<dbReference type="Proteomes" id="UP000682403">
    <property type="component" value="Unassembled WGS sequence"/>
</dbReference>
<proteinExistence type="predicted"/>
<dbReference type="InterPro" id="IPR025616">
    <property type="entry name" value="YpjP"/>
</dbReference>
<organism evidence="2 3">
    <name type="scientific">Metabacillus flavus</name>
    <dbReference type="NCBI Taxonomy" id="2823519"/>
    <lineage>
        <taxon>Bacteria</taxon>
        <taxon>Bacillati</taxon>
        <taxon>Bacillota</taxon>
        <taxon>Bacilli</taxon>
        <taxon>Bacillales</taxon>
        <taxon>Bacillaceae</taxon>
        <taxon>Metabacillus</taxon>
    </lineage>
</organism>
<feature type="chain" id="PRO_5047172894" evidence="1">
    <location>
        <begin position="30"/>
        <end position="184"/>
    </location>
</feature>
<dbReference type="Pfam" id="PF14005">
    <property type="entry name" value="YpjP"/>
    <property type="match status" value="1"/>
</dbReference>
<dbReference type="RefSeq" id="WP_211558601.1">
    <property type="nucleotide sequence ID" value="NZ_JAGVRK010000001.1"/>
</dbReference>
<evidence type="ECO:0000313" key="2">
    <source>
        <dbReference type="EMBL" id="MBS2969318.1"/>
    </source>
</evidence>
<keyword evidence="1" id="KW-0732">Signal</keyword>
<keyword evidence="3" id="KW-1185">Reference proteome</keyword>
<protein>
    <submittedName>
        <fullName evidence="2">YpjP family protein</fullName>
    </submittedName>
</protein>
<accession>A0ABS5LFM0</accession>
<name>A0ABS5LFM0_9BACI</name>
<evidence type="ECO:0000256" key="1">
    <source>
        <dbReference type="SAM" id="SignalP"/>
    </source>
</evidence>